<name>A0ABS7X7X8_9GAMM</name>
<organism evidence="1 2">
    <name type="scientific">Rheinheimera maricola</name>
    <dbReference type="NCBI Taxonomy" id="2793282"/>
    <lineage>
        <taxon>Bacteria</taxon>
        <taxon>Pseudomonadati</taxon>
        <taxon>Pseudomonadota</taxon>
        <taxon>Gammaproteobacteria</taxon>
        <taxon>Chromatiales</taxon>
        <taxon>Chromatiaceae</taxon>
        <taxon>Rheinheimera</taxon>
    </lineage>
</organism>
<dbReference type="RefSeq" id="WP_205310578.1">
    <property type="nucleotide sequence ID" value="NZ_JAERPS020000001.1"/>
</dbReference>
<reference evidence="1 2" key="2">
    <citation type="submission" date="2021-08" db="EMBL/GenBank/DDBJ databases">
        <title>Rheinheimera aquimaris sp. nov., isolated from seawater of the East Sea in Korea.</title>
        <authorList>
            <person name="Kim K.H."/>
            <person name="Wenting R."/>
            <person name="Kim K.R."/>
            <person name="Jeon C.O."/>
        </authorList>
    </citation>
    <scope>NUCLEOTIDE SEQUENCE [LARGE SCALE GENOMIC DNA]</scope>
    <source>
        <strain evidence="1 2">MA-13</strain>
    </source>
</reference>
<reference evidence="1 2" key="1">
    <citation type="submission" date="2020-12" db="EMBL/GenBank/DDBJ databases">
        <authorList>
            <person name="Ruan W."/>
            <person name="Khan S.A."/>
            <person name="Jeon C.O."/>
        </authorList>
    </citation>
    <scope>NUCLEOTIDE SEQUENCE [LARGE SCALE GENOMIC DNA]</scope>
    <source>
        <strain evidence="1 2">MA-13</strain>
    </source>
</reference>
<proteinExistence type="predicted"/>
<gene>
    <name evidence="1" type="ORF">I4W93_004475</name>
</gene>
<dbReference type="Proteomes" id="UP000663814">
    <property type="component" value="Unassembled WGS sequence"/>
</dbReference>
<dbReference type="EMBL" id="JAERPS020000001">
    <property type="protein sequence ID" value="MBZ9610843.1"/>
    <property type="molecule type" value="Genomic_DNA"/>
</dbReference>
<protein>
    <submittedName>
        <fullName evidence="1">Uncharacterized protein</fullName>
    </submittedName>
</protein>
<comment type="caution">
    <text evidence="1">The sequence shown here is derived from an EMBL/GenBank/DDBJ whole genome shotgun (WGS) entry which is preliminary data.</text>
</comment>
<evidence type="ECO:0000313" key="1">
    <source>
        <dbReference type="EMBL" id="MBZ9610843.1"/>
    </source>
</evidence>
<sequence>MSESSVVEVWLPVKRYRLTIKHRILTELGEISHFILNVLHKYELPLQSIYDITGLNEHQLQPVIERLQGLKFINDDLQLTESGKLTAYALSHLHGKEIEVYMDQNYGSYSSSWFLALSNCESIQALPVSAIQVETPGNKKSNYTEDCFQQTQRFKKSLPEILPSLISDFQHFADLKNGKWGMEWDITLFSVEENQQHGICITLPLKRHDNAMQRNDNLKKPLRLYTRLLVLTTNCKQPTGFEWLDKRSLAPLVNVYSEHDNEVYNDIPLFYDSVDGTELVDGTLKDNSTFHEGKANKLLLHAIENEMFDPLLSIEHYFSLAWQLHEFSYSEVIENISFSNLIRID</sequence>
<keyword evidence="2" id="KW-1185">Reference proteome</keyword>
<evidence type="ECO:0000313" key="2">
    <source>
        <dbReference type="Proteomes" id="UP000663814"/>
    </source>
</evidence>
<accession>A0ABS7X7X8</accession>